<sequence length="439" mass="49492">MASGSNTNNDDVNNNNVDVVPPFTLNAAGPVLMPVDDNDQPIPETAHRDGRETSPDSDDDEAVQDEPKKTCPRARATTATGPEEKLNSSREDAVARANKRGKAVALFEQRPRSPPRRKEILLEGMTQGSRGDDNQYRRENSPRREETPTHSPGWSDDEVYKGPLSRQIMDLKLPRALQKSPQLGKYEGLTDPDIHIQNIDVILNYQAVKGGIKCRIFPTTLVEGAMAWYRSLPQGSITSWKDLCKQFTSHFTTSRRHPKTEANLEAVRQGPNETLRSYIERFNKEAVQVDVTNDMKKYLMRKNLRDGTKFKEMVAIEKPATWDEILYKAQAYMQFEEETMADAMRYSRTEDNHPPREQGNKNGDKRNGDRRGRDKSREPRGPPSQFTNYTPCSCHERLSSPSALPRILRMMGLGSQNLPPSSPIKIGADTVPITRAMGT</sequence>
<feature type="region of interest" description="Disordered" evidence="1">
    <location>
        <begin position="348"/>
        <end position="398"/>
    </location>
</feature>
<dbReference type="OrthoDB" id="1740536at2759"/>
<keyword evidence="4" id="KW-1185">Reference proteome</keyword>
<proteinExistence type="predicted"/>
<feature type="compositionally biased region" description="Acidic residues" evidence="1">
    <location>
        <begin position="55"/>
        <end position="64"/>
    </location>
</feature>
<name>A0A2Z6MCF9_TRISU</name>
<evidence type="ECO:0000313" key="4">
    <source>
        <dbReference type="Proteomes" id="UP000242715"/>
    </source>
</evidence>
<evidence type="ECO:0000313" key="3">
    <source>
        <dbReference type="EMBL" id="GAU23182.1"/>
    </source>
</evidence>
<dbReference type="Pfam" id="PF03732">
    <property type="entry name" value="Retrotrans_gag"/>
    <property type="match status" value="1"/>
</dbReference>
<feature type="compositionally biased region" description="Basic and acidic residues" evidence="1">
    <location>
        <begin position="348"/>
        <end position="380"/>
    </location>
</feature>
<feature type="compositionally biased region" description="Basic and acidic residues" evidence="1">
    <location>
        <begin position="45"/>
        <end position="54"/>
    </location>
</feature>
<reference evidence="4" key="1">
    <citation type="journal article" date="2017" name="Front. Plant Sci.">
        <title>Climate Clever Clovers: New Paradigm to Reduce the Environmental Footprint of Ruminants by Breeding Low Methanogenic Forages Utilizing Haplotype Variation.</title>
        <authorList>
            <person name="Kaur P."/>
            <person name="Appels R."/>
            <person name="Bayer P.E."/>
            <person name="Keeble-Gagnere G."/>
            <person name="Wang J."/>
            <person name="Hirakawa H."/>
            <person name="Shirasawa K."/>
            <person name="Vercoe P."/>
            <person name="Stefanova K."/>
            <person name="Durmic Z."/>
            <person name="Nichols P."/>
            <person name="Revell C."/>
            <person name="Isobe S.N."/>
            <person name="Edwards D."/>
            <person name="Erskine W."/>
        </authorList>
    </citation>
    <scope>NUCLEOTIDE SEQUENCE [LARGE SCALE GENOMIC DNA]</scope>
    <source>
        <strain evidence="4">cv. Daliak</strain>
    </source>
</reference>
<evidence type="ECO:0000259" key="2">
    <source>
        <dbReference type="Pfam" id="PF03732"/>
    </source>
</evidence>
<feature type="region of interest" description="Disordered" evidence="1">
    <location>
        <begin position="1"/>
        <end position="160"/>
    </location>
</feature>
<feature type="compositionally biased region" description="Low complexity" evidence="1">
    <location>
        <begin position="8"/>
        <end position="20"/>
    </location>
</feature>
<feature type="domain" description="Retrotransposon gag" evidence="2">
    <location>
        <begin position="216"/>
        <end position="297"/>
    </location>
</feature>
<dbReference type="InterPro" id="IPR005162">
    <property type="entry name" value="Retrotrans_gag_dom"/>
</dbReference>
<accession>A0A2Z6MCF9</accession>
<dbReference type="AlphaFoldDB" id="A0A2Z6MCF9"/>
<feature type="compositionally biased region" description="Basic and acidic residues" evidence="1">
    <location>
        <begin position="82"/>
        <end position="94"/>
    </location>
</feature>
<gene>
    <name evidence="3" type="ORF">TSUD_306300</name>
</gene>
<dbReference type="PANTHER" id="PTHR33223:SF10">
    <property type="entry name" value="AMINOTRANSFERASE-LIKE PLANT MOBILE DOMAIN-CONTAINING PROTEIN"/>
    <property type="match status" value="1"/>
</dbReference>
<evidence type="ECO:0000256" key="1">
    <source>
        <dbReference type="SAM" id="MobiDB-lite"/>
    </source>
</evidence>
<dbReference type="PANTHER" id="PTHR33223">
    <property type="entry name" value="CCHC-TYPE DOMAIN-CONTAINING PROTEIN"/>
    <property type="match status" value="1"/>
</dbReference>
<protein>
    <recommendedName>
        <fullName evidence="2">Retrotransposon gag domain-containing protein</fullName>
    </recommendedName>
</protein>
<feature type="compositionally biased region" description="Basic and acidic residues" evidence="1">
    <location>
        <begin position="130"/>
        <end position="148"/>
    </location>
</feature>
<dbReference type="EMBL" id="DF973264">
    <property type="protein sequence ID" value="GAU23182.1"/>
    <property type="molecule type" value="Genomic_DNA"/>
</dbReference>
<organism evidence="3 4">
    <name type="scientific">Trifolium subterraneum</name>
    <name type="common">Subterranean clover</name>
    <dbReference type="NCBI Taxonomy" id="3900"/>
    <lineage>
        <taxon>Eukaryota</taxon>
        <taxon>Viridiplantae</taxon>
        <taxon>Streptophyta</taxon>
        <taxon>Embryophyta</taxon>
        <taxon>Tracheophyta</taxon>
        <taxon>Spermatophyta</taxon>
        <taxon>Magnoliopsida</taxon>
        <taxon>eudicotyledons</taxon>
        <taxon>Gunneridae</taxon>
        <taxon>Pentapetalae</taxon>
        <taxon>rosids</taxon>
        <taxon>fabids</taxon>
        <taxon>Fabales</taxon>
        <taxon>Fabaceae</taxon>
        <taxon>Papilionoideae</taxon>
        <taxon>50 kb inversion clade</taxon>
        <taxon>NPAAA clade</taxon>
        <taxon>Hologalegina</taxon>
        <taxon>IRL clade</taxon>
        <taxon>Trifolieae</taxon>
        <taxon>Trifolium</taxon>
    </lineage>
</organism>
<dbReference type="Proteomes" id="UP000242715">
    <property type="component" value="Unassembled WGS sequence"/>
</dbReference>